<sequence>MAPIVYVQGFVLLGLLFALVFLTPGLAPLRRAFLAPPPVPALAPGETLIAELRPDPRVLMLLSGLLIAATMAGALAEQMLLGAPREIALLTLLPFSGALAIRLAGLSRCRWRLTDRRVITALGASLPLSEIGRIAVGPMLIRLDGRGVQSLRLAGLADAHGAARLIRDSLSARALRQ</sequence>
<keyword evidence="1" id="KW-0472">Membrane</keyword>
<dbReference type="GeneID" id="94365369"/>
<keyword evidence="1" id="KW-1133">Transmembrane helix</keyword>
<reference evidence="2 3" key="1">
    <citation type="submission" date="2018-05" db="EMBL/GenBank/DDBJ databases">
        <title>Pararhodobacter marina sp. nov., isolated from deep-sea water of the Indian Ocean.</title>
        <authorList>
            <person name="Lai Q.Sr."/>
            <person name="Liu X."/>
            <person name="Shao Z."/>
        </authorList>
    </citation>
    <scope>NUCLEOTIDE SEQUENCE [LARGE SCALE GENOMIC DNA]</scope>
    <source>
        <strain evidence="2 3">CIC4N-9</strain>
    </source>
</reference>
<feature type="transmembrane region" description="Helical" evidence="1">
    <location>
        <begin position="87"/>
        <end position="107"/>
    </location>
</feature>
<dbReference type="Proteomes" id="UP000244940">
    <property type="component" value="Unassembled WGS sequence"/>
</dbReference>
<proteinExistence type="predicted"/>
<keyword evidence="1" id="KW-0812">Transmembrane</keyword>
<gene>
    <name evidence="2" type="ORF">C4N9_10750</name>
</gene>
<dbReference type="AlphaFoldDB" id="A0A2U2C997"/>
<evidence type="ECO:0000313" key="3">
    <source>
        <dbReference type="Proteomes" id="UP000244940"/>
    </source>
</evidence>
<evidence type="ECO:0000313" key="2">
    <source>
        <dbReference type="EMBL" id="PWE28468.1"/>
    </source>
</evidence>
<comment type="caution">
    <text evidence="2">The sequence shown here is derived from an EMBL/GenBank/DDBJ whole genome shotgun (WGS) entry which is preliminary data.</text>
</comment>
<keyword evidence="3" id="KW-1185">Reference proteome</keyword>
<dbReference type="EMBL" id="QEYD01000006">
    <property type="protein sequence ID" value="PWE28468.1"/>
    <property type="molecule type" value="Genomic_DNA"/>
</dbReference>
<dbReference type="RefSeq" id="WP_109533331.1">
    <property type="nucleotide sequence ID" value="NZ_QEYD01000006.1"/>
</dbReference>
<feature type="transmembrane region" description="Helical" evidence="1">
    <location>
        <begin position="58"/>
        <end position="75"/>
    </location>
</feature>
<protein>
    <recommendedName>
        <fullName evidence="4">DUF304 domain-containing protein</fullName>
    </recommendedName>
</protein>
<feature type="transmembrane region" description="Helical" evidence="1">
    <location>
        <begin position="6"/>
        <end position="27"/>
    </location>
</feature>
<accession>A0A2U2C997</accession>
<evidence type="ECO:0008006" key="4">
    <source>
        <dbReference type="Google" id="ProtNLM"/>
    </source>
</evidence>
<name>A0A2U2C997_9RHOB</name>
<dbReference type="OrthoDB" id="7872687at2"/>
<evidence type="ECO:0000256" key="1">
    <source>
        <dbReference type="SAM" id="Phobius"/>
    </source>
</evidence>
<organism evidence="2 3">
    <name type="scientific">Pararhodobacter marinus</name>
    <dbReference type="NCBI Taxonomy" id="2184063"/>
    <lineage>
        <taxon>Bacteria</taxon>
        <taxon>Pseudomonadati</taxon>
        <taxon>Pseudomonadota</taxon>
        <taxon>Alphaproteobacteria</taxon>
        <taxon>Rhodobacterales</taxon>
        <taxon>Paracoccaceae</taxon>
        <taxon>Pararhodobacter</taxon>
    </lineage>
</organism>